<keyword evidence="3" id="KW-1133">Transmembrane helix</keyword>
<evidence type="ECO:0000256" key="1">
    <source>
        <dbReference type="ARBA" id="ARBA00022801"/>
    </source>
</evidence>
<dbReference type="EC" id="3.4.22.-" evidence="4"/>
<accession>A0ABT4LLK0</accession>
<keyword evidence="5" id="KW-1185">Reference proteome</keyword>
<keyword evidence="3" id="KW-0472">Membrane</keyword>
<dbReference type="InterPro" id="IPR041999">
    <property type="entry name" value="Sortase_D_1"/>
</dbReference>
<dbReference type="NCBIfam" id="TIGR03784">
    <property type="entry name" value="marine_sortase"/>
    <property type="match status" value="1"/>
</dbReference>
<dbReference type="Pfam" id="PF04203">
    <property type="entry name" value="Sortase"/>
    <property type="match status" value="1"/>
</dbReference>
<keyword evidence="3" id="KW-0812">Transmembrane</keyword>
<dbReference type="RefSeq" id="WP_269424122.1">
    <property type="nucleotide sequence ID" value="NZ_JAPWGY010000005.1"/>
</dbReference>
<sequence>MSGSSFMKASRQNQRQNQNLNQAPDNRKKWLGLWAGKALPARLRRQVVNLLLLGAFLAGAILLGQGLYIKAKAGLAQVLLQQAWNETLHSGHPAKAWPWADTFPVASIEIPAISSGKTIVLNGSSGEALAFGPGHLGNSASPGEFGTAIFAAHRDTHFAYLEQVSKGDIITVTNSRGQRFDYAVDQLRVAPWDASALYSDDYERRIALVTCWPFDALEPGPLRYIVEGHLVNEL</sequence>
<name>A0ABT4LLK0_9PROT</name>
<proteinExistence type="predicted"/>
<comment type="caution">
    <text evidence="4">The sequence shown here is derived from an EMBL/GenBank/DDBJ whole genome shotgun (WGS) entry which is preliminary data.</text>
</comment>
<evidence type="ECO:0000256" key="2">
    <source>
        <dbReference type="SAM" id="MobiDB-lite"/>
    </source>
</evidence>
<feature type="compositionally biased region" description="Low complexity" evidence="2">
    <location>
        <begin position="11"/>
        <end position="22"/>
    </location>
</feature>
<organism evidence="4 5">
    <name type="scientific">Kiloniella laminariae</name>
    <dbReference type="NCBI Taxonomy" id="454162"/>
    <lineage>
        <taxon>Bacteria</taxon>
        <taxon>Pseudomonadati</taxon>
        <taxon>Pseudomonadota</taxon>
        <taxon>Alphaproteobacteria</taxon>
        <taxon>Rhodospirillales</taxon>
        <taxon>Kiloniellaceae</taxon>
        <taxon>Kiloniella</taxon>
    </lineage>
</organism>
<evidence type="ECO:0000256" key="3">
    <source>
        <dbReference type="SAM" id="Phobius"/>
    </source>
</evidence>
<reference evidence="4" key="1">
    <citation type="submission" date="2022-12" db="EMBL/GenBank/DDBJ databases">
        <title>Bacterial isolates from different developmental stages of Nematostella vectensis.</title>
        <authorList>
            <person name="Fraune S."/>
        </authorList>
    </citation>
    <scope>NUCLEOTIDE SEQUENCE</scope>
    <source>
        <strain evidence="4">G21630-S1</strain>
    </source>
</reference>
<feature type="transmembrane region" description="Helical" evidence="3">
    <location>
        <begin position="47"/>
        <end position="68"/>
    </location>
</feature>
<keyword evidence="1 4" id="KW-0378">Hydrolase</keyword>
<dbReference type="GO" id="GO:0016787">
    <property type="term" value="F:hydrolase activity"/>
    <property type="evidence" value="ECO:0007669"/>
    <property type="project" value="UniProtKB-KW"/>
</dbReference>
<dbReference type="InterPro" id="IPR023365">
    <property type="entry name" value="Sortase_dom-sf"/>
</dbReference>
<evidence type="ECO:0000313" key="4">
    <source>
        <dbReference type="EMBL" id="MCZ4281961.1"/>
    </source>
</evidence>
<feature type="region of interest" description="Disordered" evidence="2">
    <location>
        <begin position="1"/>
        <end position="22"/>
    </location>
</feature>
<dbReference type="InterPro" id="IPR005754">
    <property type="entry name" value="Sortase"/>
</dbReference>
<protein>
    <submittedName>
        <fullName evidence="4">Class GN sortase</fullName>
        <ecNumber evidence="4">3.4.22.-</ecNumber>
    </submittedName>
</protein>
<dbReference type="InterPro" id="IPR022445">
    <property type="entry name" value="Sortase_proteobact_type"/>
</dbReference>
<evidence type="ECO:0000313" key="5">
    <source>
        <dbReference type="Proteomes" id="UP001069802"/>
    </source>
</evidence>
<dbReference type="EMBL" id="JAPWGY010000005">
    <property type="protein sequence ID" value="MCZ4281961.1"/>
    <property type="molecule type" value="Genomic_DNA"/>
</dbReference>
<dbReference type="Proteomes" id="UP001069802">
    <property type="component" value="Unassembled WGS sequence"/>
</dbReference>
<dbReference type="Gene3D" id="2.40.260.10">
    <property type="entry name" value="Sortase"/>
    <property type="match status" value="1"/>
</dbReference>
<dbReference type="CDD" id="cd05828">
    <property type="entry name" value="Sortase_D_1"/>
    <property type="match status" value="1"/>
</dbReference>
<gene>
    <name evidence="4" type="ORF">O4H49_14310</name>
</gene>
<dbReference type="NCBIfam" id="TIGR01076">
    <property type="entry name" value="sortase_fam"/>
    <property type="match status" value="1"/>
</dbReference>
<dbReference type="SUPFAM" id="SSF63817">
    <property type="entry name" value="Sortase"/>
    <property type="match status" value="1"/>
</dbReference>